<evidence type="ECO:0000313" key="2">
    <source>
        <dbReference type="EMBL" id="AFC99509.1"/>
    </source>
</evidence>
<dbReference type="PANTHER" id="PTHR43471:SF14">
    <property type="entry name" value="ABC-2 TYPE TRANSPORT SYSTEM PERMEASE PROTEIN"/>
    <property type="match status" value="1"/>
</dbReference>
<keyword evidence="3" id="KW-1185">Reference proteome</keyword>
<name>H8I991_METCZ</name>
<dbReference type="HOGENOM" id="CLU_1040540_0_0_2"/>
<dbReference type="PANTHER" id="PTHR43471">
    <property type="entry name" value="ABC TRANSPORTER PERMEASE"/>
    <property type="match status" value="1"/>
</dbReference>
<accession>H8I991</accession>
<feature type="transmembrane region" description="Helical" evidence="1">
    <location>
        <begin position="62"/>
        <end position="83"/>
    </location>
</feature>
<dbReference type="GO" id="GO:0005886">
    <property type="term" value="C:plasma membrane"/>
    <property type="evidence" value="ECO:0007669"/>
    <property type="project" value="UniProtKB-SubCell"/>
</dbReference>
<feature type="transmembrane region" description="Helical" evidence="1">
    <location>
        <begin position="145"/>
        <end position="169"/>
    </location>
</feature>
<dbReference type="Pfam" id="PF12679">
    <property type="entry name" value="ABC2_membrane_2"/>
    <property type="match status" value="1"/>
</dbReference>
<evidence type="ECO:0000256" key="1">
    <source>
        <dbReference type="SAM" id="Phobius"/>
    </source>
</evidence>
<protein>
    <recommendedName>
        <fullName evidence="4">ABC-type transport system involved in multi-copper enzyme maturation, permease component</fullName>
    </recommendedName>
</protein>
<organism evidence="2 3">
    <name type="scientific">Methanocella conradii (strain DSM 24694 / JCM 17849 / CGMCC 1.5162 / HZ254)</name>
    <dbReference type="NCBI Taxonomy" id="1041930"/>
    <lineage>
        <taxon>Archaea</taxon>
        <taxon>Methanobacteriati</taxon>
        <taxon>Methanobacteriota</taxon>
        <taxon>Stenosarchaea group</taxon>
        <taxon>Methanomicrobia</taxon>
        <taxon>Methanocellales</taxon>
        <taxon>Methanocellaceae</taxon>
        <taxon>Methanocella</taxon>
    </lineage>
</organism>
<feature type="transmembrane region" description="Helical" evidence="1">
    <location>
        <begin position="176"/>
        <end position="192"/>
    </location>
</feature>
<keyword evidence="1" id="KW-0812">Transmembrane</keyword>
<keyword evidence="1" id="KW-0472">Membrane</keyword>
<dbReference type="EMBL" id="CP003243">
    <property type="protein sequence ID" value="AFC99509.1"/>
    <property type="molecule type" value="Genomic_DNA"/>
</dbReference>
<feature type="transmembrane region" description="Helical" evidence="1">
    <location>
        <begin position="244"/>
        <end position="263"/>
    </location>
</feature>
<feature type="transmembrane region" description="Helical" evidence="1">
    <location>
        <begin position="12"/>
        <end position="31"/>
    </location>
</feature>
<dbReference type="eggNOG" id="arCOG02436">
    <property type="taxonomic scope" value="Archaea"/>
</dbReference>
<evidence type="ECO:0008006" key="4">
    <source>
        <dbReference type="Google" id="ProtNLM"/>
    </source>
</evidence>
<dbReference type="GO" id="GO:0140359">
    <property type="term" value="F:ABC-type transporter activity"/>
    <property type="evidence" value="ECO:0007669"/>
    <property type="project" value="InterPro"/>
</dbReference>
<reference evidence="2 3" key="1">
    <citation type="journal article" date="2012" name="J. Bacteriol.">
        <title>Complete genome sequence of a thermophilic methanogen, Methanocella conradii HZ254, isolated from Chinese rice field soil.</title>
        <authorList>
            <person name="Lu Z."/>
            <person name="Lu Y."/>
        </authorList>
    </citation>
    <scope>NUCLEOTIDE SEQUENCE [LARGE SCALE GENOMIC DNA]</scope>
    <source>
        <strain evidence="3">DSM 24694 / JCM 17849 / CGMCC 1.5162 / HZ254</strain>
    </source>
</reference>
<dbReference type="KEGG" id="mez:Mtc_0745"/>
<evidence type="ECO:0000313" key="3">
    <source>
        <dbReference type="Proteomes" id="UP000005233"/>
    </source>
</evidence>
<dbReference type="Proteomes" id="UP000005233">
    <property type="component" value="Chromosome"/>
</dbReference>
<feature type="transmembrane region" description="Helical" evidence="1">
    <location>
        <begin position="104"/>
        <end position="133"/>
    </location>
</feature>
<sequence length="268" mass="30171">MFEVAKNEFSLVARNRIIVVFVVLVLAWAAVNTLGYSRTWDKLQQDPLNIDDPFYLLGFGSFFYNLSMLFAFLSMCIGIISIADERSRGSLRVLMTKPLYRRDIITGKFLGISLFMLLLVFLGYILFVLPLIIFYGGPVSFSDFLLRLVSIIILTFLNSSFTLGLVMLFGIVLGKAEALVVSLAYIALEWVIELPSVSTYLGKPLEIIDPVILFNNAINPNSAYYIFSPDLPQFSTWLGYSMPYIVLMVAEAVAIVLVNCTLFNREET</sequence>
<dbReference type="AlphaFoldDB" id="H8I991"/>
<proteinExistence type="predicted"/>
<keyword evidence="1" id="KW-1133">Transmembrane helix</keyword>
<gene>
    <name evidence="2" type="ordered locus">Mtc_0745</name>
</gene>
<dbReference type="STRING" id="1041930.Mtc_0745"/>